<reference evidence="3" key="1">
    <citation type="submission" date="2016-11" db="EMBL/GenBank/DDBJ databases">
        <title>Mesorhizobium oceanicum sp. nov., isolated from deep seawater in South China Sea.</title>
        <authorList>
            <person name="Fu G.-Y."/>
        </authorList>
    </citation>
    <scope>NUCLEOTIDE SEQUENCE [LARGE SCALE GENOMIC DNA]</scope>
    <source>
        <strain evidence="3">B7</strain>
    </source>
</reference>
<evidence type="ECO:0000313" key="2">
    <source>
        <dbReference type="EMBL" id="APH72132.1"/>
    </source>
</evidence>
<dbReference type="Proteomes" id="UP000182840">
    <property type="component" value="Chromosome"/>
</dbReference>
<evidence type="ECO:0000256" key="1">
    <source>
        <dbReference type="SAM" id="SignalP"/>
    </source>
</evidence>
<sequence>MTTRLPRTAFLPLAASLLAFQLVPAAAADRDAQFFQNVRGEWTGPGEIVAGKYKGTKFTCSLTGAMPDGKIGMALEGSCRVGLFSQRMSARIERKGSSYRGKFLDGAEGDGLDIVAGNVSGSKVVMTLNRKQLNGAMLANMKSRDAMNVTVSVRVNKELVPVIGMNLKRVDGSSVGAIAQD</sequence>
<dbReference type="RefSeq" id="WP_072604692.1">
    <property type="nucleotide sequence ID" value="NZ_CP018171.1"/>
</dbReference>
<feature type="chain" id="PRO_5012091946" evidence="1">
    <location>
        <begin position="28"/>
        <end position="181"/>
    </location>
</feature>
<proteinExistence type="predicted"/>
<gene>
    <name evidence="2" type="ORF">BSQ44_12740</name>
</gene>
<protein>
    <submittedName>
        <fullName evidence="2">Uncharacterized protein</fullName>
    </submittedName>
</protein>
<dbReference type="STRING" id="1670800.BSQ44_12740"/>
<keyword evidence="1" id="KW-0732">Signal</keyword>
<dbReference type="EMBL" id="CP018171">
    <property type="protein sequence ID" value="APH72132.1"/>
    <property type="molecule type" value="Genomic_DNA"/>
</dbReference>
<dbReference type="KEGG" id="meso:BSQ44_12740"/>
<organism evidence="2 3">
    <name type="scientific">Aquibium oceanicum</name>
    <dbReference type="NCBI Taxonomy" id="1670800"/>
    <lineage>
        <taxon>Bacteria</taxon>
        <taxon>Pseudomonadati</taxon>
        <taxon>Pseudomonadota</taxon>
        <taxon>Alphaproteobacteria</taxon>
        <taxon>Hyphomicrobiales</taxon>
        <taxon>Phyllobacteriaceae</taxon>
        <taxon>Aquibium</taxon>
    </lineage>
</organism>
<dbReference type="AlphaFoldDB" id="A0A1L3SS48"/>
<evidence type="ECO:0000313" key="3">
    <source>
        <dbReference type="Proteomes" id="UP000182840"/>
    </source>
</evidence>
<accession>A0A1L3SS48</accession>
<name>A0A1L3SS48_9HYPH</name>
<feature type="signal peptide" evidence="1">
    <location>
        <begin position="1"/>
        <end position="27"/>
    </location>
</feature>
<keyword evidence="3" id="KW-1185">Reference proteome</keyword>